<dbReference type="EMBL" id="JXEA01000227">
    <property type="protein sequence ID" value="OLG88284.1"/>
    <property type="molecule type" value="Genomic_DNA"/>
</dbReference>
<sequence length="136" mass="14369">MRLTLGVVAWPVGHRPALERIAHLQAEIVVATAGVMQLHHEDRALPWWQGLARLQLAGLGEAALAAVLAQAHGRPFGLGAQALAHAGRDRPDPLHGHAQRLCANTEGLGAVLRGVGLIDVDAVAVRRADVARVVTH</sequence>
<gene>
    <name evidence="1" type="ORF">BXO512_16175</name>
</gene>
<organism evidence="1">
    <name type="scientific">Xanthomonas oryzae pv. oryzae</name>
    <dbReference type="NCBI Taxonomy" id="64187"/>
    <lineage>
        <taxon>Bacteria</taxon>
        <taxon>Pseudomonadati</taxon>
        <taxon>Pseudomonadota</taxon>
        <taxon>Gammaproteobacteria</taxon>
        <taxon>Lysobacterales</taxon>
        <taxon>Lysobacteraceae</taxon>
        <taxon>Xanthomonas</taxon>
    </lineage>
</organism>
<reference evidence="1" key="1">
    <citation type="submission" date="2015-01" db="EMBL/GenBank/DDBJ databases">
        <title>Population genomics of rice bacterial leaf blight strains from India.</title>
        <authorList>
            <person name="Midha S."/>
            <person name="Anil M.G."/>
            <person name="Mishra D."/>
            <person name="Brahma K."/>
            <person name="Laha G.S."/>
            <person name="Sundaram R.M."/>
            <person name="Sonti R.V."/>
            <person name="Patil P.B."/>
        </authorList>
    </citation>
    <scope>NUCLEOTIDE SEQUENCE</scope>
    <source>
        <strain evidence="1">BXO512</strain>
    </source>
</reference>
<dbReference type="AlphaFoldDB" id="A0A854CJX3"/>
<accession>A0A854CJX3</accession>
<evidence type="ECO:0000313" key="1">
    <source>
        <dbReference type="EMBL" id="OLG88284.1"/>
    </source>
</evidence>
<proteinExistence type="predicted"/>
<comment type="caution">
    <text evidence="1">The sequence shown here is derived from an EMBL/GenBank/DDBJ whole genome shotgun (WGS) entry which is preliminary data.</text>
</comment>
<protein>
    <submittedName>
        <fullName evidence="1">Uncharacterized protein</fullName>
    </submittedName>
</protein>
<name>A0A854CJX3_XANOO</name>